<feature type="transmembrane region" description="Helical" evidence="9">
    <location>
        <begin position="33"/>
        <end position="55"/>
    </location>
</feature>
<evidence type="ECO:0000313" key="11">
    <source>
        <dbReference type="Proteomes" id="UP001370490"/>
    </source>
</evidence>
<protein>
    <submittedName>
        <fullName evidence="10">Oligopeptide transporter, OPT superfamily</fullName>
    </submittedName>
</protein>
<accession>A0AAN8ZJV6</accession>
<dbReference type="PANTHER" id="PTHR22601">
    <property type="entry name" value="ISP4 LIKE PROTEIN"/>
    <property type="match status" value="1"/>
</dbReference>
<comment type="similarity">
    <text evidence="2">Belongs to the oligopeptide OPT transporter (TC 2.A.67.1) family.</text>
</comment>
<evidence type="ECO:0000256" key="7">
    <source>
        <dbReference type="ARBA" id="ARBA00022989"/>
    </source>
</evidence>
<evidence type="ECO:0000256" key="2">
    <source>
        <dbReference type="ARBA" id="ARBA00005484"/>
    </source>
</evidence>
<feature type="transmembrane region" description="Helical" evidence="9">
    <location>
        <begin position="93"/>
        <end position="115"/>
    </location>
</feature>
<keyword evidence="4 9" id="KW-0812">Transmembrane</keyword>
<comment type="subcellular location">
    <subcellularLocation>
        <location evidence="1">Membrane</location>
        <topology evidence="1">Multi-pass membrane protein</topology>
    </subcellularLocation>
</comment>
<keyword evidence="7 9" id="KW-1133">Transmembrane helix</keyword>
<feature type="transmembrane region" description="Helical" evidence="9">
    <location>
        <begin position="6"/>
        <end position="26"/>
    </location>
</feature>
<evidence type="ECO:0000256" key="3">
    <source>
        <dbReference type="ARBA" id="ARBA00022448"/>
    </source>
</evidence>
<keyword evidence="3" id="KW-0813">Transport</keyword>
<dbReference type="Proteomes" id="UP001370490">
    <property type="component" value="Unassembled WGS sequence"/>
</dbReference>
<evidence type="ECO:0000256" key="4">
    <source>
        <dbReference type="ARBA" id="ARBA00022692"/>
    </source>
</evidence>
<sequence>MGSAGLVWELSLDWVTIASFLVSPLISPFFAIVNIFVGYLLVMYIIIPTAAYWGLNVYNAKTFPIFFSRFFAAQDLIQYEKEGRMNLSMFFSITYRVGFATIAFTLTHVPLFHGRESTTITKPLLREKEDIDSKKIKYKLGHLSVCLLLCIFLKKEIQISWWGLIFAAAFAFIFTLPIIIITAAANQSRLIPGTMLTKMVTWLQTIDNIILSLSI</sequence>
<keyword evidence="5" id="KW-0571">Peptide transport</keyword>
<dbReference type="Pfam" id="PF03169">
    <property type="entry name" value="OPT"/>
    <property type="match status" value="1"/>
</dbReference>
<proteinExistence type="inferred from homology"/>
<dbReference type="GO" id="GO:0035673">
    <property type="term" value="F:oligopeptide transmembrane transporter activity"/>
    <property type="evidence" value="ECO:0007669"/>
    <property type="project" value="InterPro"/>
</dbReference>
<gene>
    <name evidence="10" type="ORF">RJ641_029808</name>
</gene>
<evidence type="ECO:0000313" key="10">
    <source>
        <dbReference type="EMBL" id="KAK6940277.1"/>
    </source>
</evidence>
<evidence type="ECO:0000256" key="5">
    <source>
        <dbReference type="ARBA" id="ARBA00022856"/>
    </source>
</evidence>
<evidence type="ECO:0000256" key="8">
    <source>
        <dbReference type="ARBA" id="ARBA00023136"/>
    </source>
</evidence>
<dbReference type="InterPro" id="IPR004648">
    <property type="entry name" value="Oligpept_transpt"/>
</dbReference>
<keyword evidence="6" id="KW-0653">Protein transport</keyword>
<evidence type="ECO:0000256" key="1">
    <source>
        <dbReference type="ARBA" id="ARBA00004141"/>
    </source>
</evidence>
<feature type="transmembrane region" description="Helical" evidence="9">
    <location>
        <begin position="160"/>
        <end position="185"/>
    </location>
</feature>
<comment type="caution">
    <text evidence="10">The sequence shown here is derived from an EMBL/GenBank/DDBJ whole genome shotgun (WGS) entry which is preliminary data.</text>
</comment>
<keyword evidence="11" id="KW-1185">Reference proteome</keyword>
<keyword evidence="8 9" id="KW-0472">Membrane</keyword>
<dbReference type="GO" id="GO:0016020">
    <property type="term" value="C:membrane"/>
    <property type="evidence" value="ECO:0007669"/>
    <property type="project" value="UniProtKB-SubCell"/>
</dbReference>
<name>A0AAN8ZJV6_9MAGN</name>
<dbReference type="EMBL" id="JBAMMX010000005">
    <property type="protein sequence ID" value="KAK6940277.1"/>
    <property type="molecule type" value="Genomic_DNA"/>
</dbReference>
<dbReference type="AlphaFoldDB" id="A0AAN8ZJV6"/>
<dbReference type="InterPro" id="IPR004813">
    <property type="entry name" value="OPT"/>
</dbReference>
<reference evidence="10 11" key="1">
    <citation type="submission" date="2023-12" db="EMBL/GenBank/DDBJ databases">
        <title>A high-quality genome assembly for Dillenia turbinata (Dilleniales).</title>
        <authorList>
            <person name="Chanderbali A."/>
        </authorList>
    </citation>
    <scope>NUCLEOTIDE SEQUENCE [LARGE SCALE GENOMIC DNA]</scope>
    <source>
        <strain evidence="10">LSX21</strain>
        <tissue evidence="10">Leaf</tissue>
    </source>
</reference>
<evidence type="ECO:0000256" key="9">
    <source>
        <dbReference type="SAM" id="Phobius"/>
    </source>
</evidence>
<evidence type="ECO:0000256" key="6">
    <source>
        <dbReference type="ARBA" id="ARBA00022927"/>
    </source>
</evidence>
<dbReference type="GO" id="GO:0015031">
    <property type="term" value="P:protein transport"/>
    <property type="evidence" value="ECO:0007669"/>
    <property type="project" value="UniProtKB-KW"/>
</dbReference>
<organism evidence="10 11">
    <name type="scientific">Dillenia turbinata</name>
    <dbReference type="NCBI Taxonomy" id="194707"/>
    <lineage>
        <taxon>Eukaryota</taxon>
        <taxon>Viridiplantae</taxon>
        <taxon>Streptophyta</taxon>
        <taxon>Embryophyta</taxon>
        <taxon>Tracheophyta</taxon>
        <taxon>Spermatophyta</taxon>
        <taxon>Magnoliopsida</taxon>
        <taxon>eudicotyledons</taxon>
        <taxon>Gunneridae</taxon>
        <taxon>Pentapetalae</taxon>
        <taxon>Dilleniales</taxon>
        <taxon>Dilleniaceae</taxon>
        <taxon>Dillenia</taxon>
    </lineage>
</organism>